<evidence type="ECO:0000256" key="1">
    <source>
        <dbReference type="SAM" id="Phobius"/>
    </source>
</evidence>
<accession>A0A2K8K9S0</accession>
<dbReference type="OrthoDB" id="7771437at2"/>
<evidence type="ECO:0000313" key="2">
    <source>
        <dbReference type="EMBL" id="ATX66187.1"/>
    </source>
</evidence>
<keyword evidence="3" id="KW-1185">Reference proteome</keyword>
<gene>
    <name evidence="2" type="ORF">BG454_10480</name>
</gene>
<keyword evidence="1" id="KW-0472">Membrane</keyword>
<proteinExistence type="predicted"/>
<evidence type="ECO:0000313" key="3">
    <source>
        <dbReference type="Proteomes" id="UP000228948"/>
    </source>
</evidence>
<dbReference type="Proteomes" id="UP000228948">
    <property type="component" value="Chromosome"/>
</dbReference>
<dbReference type="EMBL" id="CP024899">
    <property type="protein sequence ID" value="ATX66187.1"/>
    <property type="molecule type" value="Genomic_DNA"/>
</dbReference>
<name>A0A2K8K9S0_9RHOB</name>
<feature type="transmembrane region" description="Helical" evidence="1">
    <location>
        <begin position="69"/>
        <end position="96"/>
    </location>
</feature>
<sequence length="166" mass="17756">MSVTSNMVRTYRAPRATIRGMITQGIREPQILVFALASCGLIFVAQWPGLSRAATLDPSITFEQRMGGAMFGIMFMLPLLLYAVAGLLQLVMRVLIGPVQGIHVRLALFWSLLSVTPLMLAQGGLSAIVGPTPAVTAFGFVVTAVFLYILAAGLVEVARPRHGEAS</sequence>
<keyword evidence="1" id="KW-0812">Transmembrane</keyword>
<dbReference type="STRING" id="441209.GCA_001870665_01873"/>
<protein>
    <submittedName>
        <fullName evidence="2">YIP1 family protein</fullName>
    </submittedName>
</protein>
<reference evidence="2 3" key="1">
    <citation type="submission" date="2017-11" db="EMBL/GenBank/DDBJ databases">
        <title>Revised Sequence and Annotation of the Rhodobaca barguzinensis strain alga05 Genome.</title>
        <authorList>
            <person name="Kopejtka K."/>
            <person name="Tomasch J.M."/>
            <person name="Bunk B."/>
            <person name="Koblizek M."/>
        </authorList>
    </citation>
    <scope>NUCLEOTIDE SEQUENCE [LARGE SCALE GENOMIC DNA]</scope>
    <source>
        <strain evidence="3">alga05</strain>
    </source>
</reference>
<dbReference type="AlphaFoldDB" id="A0A2K8K9S0"/>
<organism evidence="2 3">
    <name type="scientific">Roseinatronobacter bogoriensis subsp. barguzinensis</name>
    <dbReference type="NCBI Taxonomy" id="441209"/>
    <lineage>
        <taxon>Bacteria</taxon>
        <taxon>Pseudomonadati</taxon>
        <taxon>Pseudomonadota</taxon>
        <taxon>Alphaproteobacteria</taxon>
        <taxon>Rhodobacterales</taxon>
        <taxon>Paracoccaceae</taxon>
        <taxon>Roseinatronobacter</taxon>
    </lineage>
</organism>
<dbReference type="RefSeq" id="WP_071480709.1">
    <property type="nucleotide sequence ID" value="NZ_CP024899.1"/>
</dbReference>
<dbReference type="KEGG" id="rbg:BG454_10480"/>
<keyword evidence="1" id="KW-1133">Transmembrane helix</keyword>
<feature type="transmembrane region" description="Helical" evidence="1">
    <location>
        <begin position="135"/>
        <end position="155"/>
    </location>
</feature>
<feature type="transmembrane region" description="Helical" evidence="1">
    <location>
        <begin position="108"/>
        <end position="129"/>
    </location>
</feature>